<name>A0ABP9TVY8_9RICK</name>
<dbReference type="Proteomes" id="UP001628124">
    <property type="component" value="Unassembled WGS sequence"/>
</dbReference>
<evidence type="ECO:0000313" key="1">
    <source>
        <dbReference type="EMBL" id="GAA5252412.1"/>
    </source>
</evidence>
<gene>
    <name evidence="1" type="ORF">KNCP2_07000</name>
</gene>
<comment type="caution">
    <text evidence="1">The sequence shown here is derived from an EMBL/GenBank/DDBJ whole genome shotgun (WGS) entry which is preliminary data.</text>
</comment>
<organism evidence="1 2">
    <name type="scientific">Candidatus Rickettsia kedanie</name>
    <dbReference type="NCBI Taxonomy" id="3115352"/>
    <lineage>
        <taxon>Bacteria</taxon>
        <taxon>Pseudomonadati</taxon>
        <taxon>Pseudomonadota</taxon>
        <taxon>Alphaproteobacteria</taxon>
        <taxon>Rickettsiales</taxon>
        <taxon>Rickettsiaceae</taxon>
        <taxon>Rickettsieae</taxon>
        <taxon>Rickettsia</taxon>
        <taxon>spotted fever group</taxon>
    </lineage>
</organism>
<accession>A0ABP9TVY8</accession>
<dbReference type="EMBL" id="BAABMM010000027">
    <property type="protein sequence ID" value="GAA5252412.1"/>
    <property type="molecule type" value="Genomic_DNA"/>
</dbReference>
<protein>
    <submittedName>
        <fullName evidence="1">Uncharacterized protein</fullName>
    </submittedName>
</protein>
<reference evidence="1 2" key="1">
    <citation type="journal article" date="2024" name="Microbiol. Immunol.">
        <title>Discovery of a novel spotted fever group Rickettsia, 'Candidatus Rickettsia kedanie,' in unfed larval chigger mites, Leptotrombidium scutellare.</title>
        <authorList>
            <person name="Ogawa M."/>
            <person name="Matsutani M."/>
            <person name="Katayama T."/>
            <person name="Takada N."/>
            <person name="Noda S."/>
            <person name="Takahashi M."/>
            <person name="Kageyama D."/>
            <person name="Hanaoka N."/>
            <person name="Ebihara H."/>
        </authorList>
    </citation>
    <scope>NUCLEOTIDE SEQUENCE [LARGE SCALE GENOMIC DNA]</scope>
    <source>
        <strain evidence="1 2">KNCP2-13</strain>
    </source>
</reference>
<proteinExistence type="predicted"/>
<keyword evidence="2" id="KW-1185">Reference proteome</keyword>
<dbReference type="RefSeq" id="WP_412708083.1">
    <property type="nucleotide sequence ID" value="NZ_BAABMM010000027.1"/>
</dbReference>
<evidence type="ECO:0000313" key="2">
    <source>
        <dbReference type="Proteomes" id="UP001628124"/>
    </source>
</evidence>
<sequence>MVYNIKVDGLESAEYVLNFSDSDKKNAVVGGNLKFNNQGVPFSIIAENVGNIGFDLRAASTFQEIFAKCFRTFVVL</sequence>